<gene>
    <name evidence="1" type="ORF">A2431_02950</name>
</gene>
<evidence type="ECO:0008006" key="3">
    <source>
        <dbReference type="Google" id="ProtNLM"/>
    </source>
</evidence>
<reference evidence="1 2" key="1">
    <citation type="journal article" date="2016" name="Nat. Commun.">
        <title>Thousands of microbial genomes shed light on interconnected biogeochemical processes in an aquifer system.</title>
        <authorList>
            <person name="Anantharaman K."/>
            <person name="Brown C.T."/>
            <person name="Hug L.A."/>
            <person name="Sharon I."/>
            <person name="Castelle C.J."/>
            <person name="Probst A.J."/>
            <person name="Thomas B.C."/>
            <person name="Singh A."/>
            <person name="Wilkins M.J."/>
            <person name="Karaoz U."/>
            <person name="Brodie E.L."/>
            <person name="Williams K.H."/>
            <person name="Hubbard S.S."/>
            <person name="Banfield J.F."/>
        </authorList>
    </citation>
    <scope>NUCLEOTIDE SEQUENCE [LARGE SCALE GENOMIC DNA]</scope>
</reference>
<name>A0A1G2V046_9BACT</name>
<dbReference type="EMBL" id="MHWW01000011">
    <property type="protein sequence ID" value="OHB14981.1"/>
    <property type="molecule type" value="Genomic_DNA"/>
</dbReference>
<evidence type="ECO:0000313" key="2">
    <source>
        <dbReference type="Proteomes" id="UP000177697"/>
    </source>
</evidence>
<dbReference type="Proteomes" id="UP000177697">
    <property type="component" value="Unassembled WGS sequence"/>
</dbReference>
<sequence>MFSKYKFFLIIGAILVVLPTISFLPWQTGAQTINIPFALSNELNVAISPTYPSPNENVFVTLTLYTDDLNSADITWYQNGKNVLSGKGETKFNFKTGNIGEETKIEIKITLLSGVSFSKDFTLNPAGVDLVWEANSYVPPFYKGKALHSRQGVIKIVATPDFVKNGKRVLPQNLVYEWSNDVEVYQSQSGYGKNVIVLSGSILGKNESIEVLVTDPVNNLVARKFIDIVPVNPEIVFYENSPYYGHIFDSAITNSFNLKTGEVQVLAAPFYFTKNDSGLLKYEWQLNGQSVPNLFGSRTAVFKKPEDKTGRSTISLRVENANRILQQADGKLTINFED</sequence>
<proteinExistence type="predicted"/>
<evidence type="ECO:0000313" key="1">
    <source>
        <dbReference type="EMBL" id="OHB14981.1"/>
    </source>
</evidence>
<comment type="caution">
    <text evidence="1">The sequence shown here is derived from an EMBL/GenBank/DDBJ whole genome shotgun (WGS) entry which is preliminary data.</text>
</comment>
<protein>
    <recommendedName>
        <fullName evidence="3">Ig-like domain-containing protein</fullName>
    </recommendedName>
</protein>
<organism evidence="1 2">
    <name type="scientific">Candidatus Zambryskibacteria bacterium RIFOXYC1_FULL_39_10</name>
    <dbReference type="NCBI Taxonomy" id="1802779"/>
    <lineage>
        <taxon>Bacteria</taxon>
        <taxon>Candidatus Zambryskiibacteriota</taxon>
    </lineage>
</organism>
<accession>A0A1G2V046</accession>
<dbReference type="AlphaFoldDB" id="A0A1G2V046"/>